<organism evidence="2 3">
    <name type="scientific">Aureimonas jatrophae</name>
    <dbReference type="NCBI Taxonomy" id="1166073"/>
    <lineage>
        <taxon>Bacteria</taxon>
        <taxon>Pseudomonadati</taxon>
        <taxon>Pseudomonadota</taxon>
        <taxon>Alphaproteobacteria</taxon>
        <taxon>Hyphomicrobiales</taxon>
        <taxon>Aurantimonadaceae</taxon>
        <taxon>Aureimonas</taxon>
    </lineage>
</organism>
<dbReference type="EMBL" id="FNIT01000003">
    <property type="protein sequence ID" value="SDO05970.1"/>
    <property type="molecule type" value="Genomic_DNA"/>
</dbReference>
<evidence type="ECO:0000313" key="3">
    <source>
        <dbReference type="Proteomes" id="UP000198793"/>
    </source>
</evidence>
<dbReference type="STRING" id="1166073.SAMN05192530_103112"/>
<accession>A0A1H0GGC6</accession>
<protein>
    <submittedName>
        <fullName evidence="2">Uncharacterized protein</fullName>
    </submittedName>
</protein>
<keyword evidence="3" id="KW-1185">Reference proteome</keyword>
<proteinExistence type="predicted"/>
<reference evidence="2 3" key="1">
    <citation type="submission" date="2016-10" db="EMBL/GenBank/DDBJ databases">
        <authorList>
            <person name="de Groot N.N."/>
        </authorList>
    </citation>
    <scope>NUCLEOTIDE SEQUENCE [LARGE SCALE GENOMIC DNA]</scope>
    <source>
        <strain evidence="3">L7-484,KACC 16230,DSM 25025</strain>
    </source>
</reference>
<dbReference type="RefSeq" id="WP_170842520.1">
    <property type="nucleotide sequence ID" value="NZ_FNIT01000003.1"/>
</dbReference>
<evidence type="ECO:0000256" key="1">
    <source>
        <dbReference type="SAM" id="MobiDB-lite"/>
    </source>
</evidence>
<feature type="compositionally biased region" description="Basic and acidic residues" evidence="1">
    <location>
        <begin position="49"/>
        <end position="58"/>
    </location>
</feature>
<sequence>MTASEIVTAFEAGFITENEATEQGMVETLDDLYSRLSRERTYRSHASSRHGDLQRRHG</sequence>
<evidence type="ECO:0000313" key="2">
    <source>
        <dbReference type="EMBL" id="SDO05970.1"/>
    </source>
</evidence>
<dbReference type="Proteomes" id="UP000198793">
    <property type="component" value="Unassembled WGS sequence"/>
</dbReference>
<feature type="region of interest" description="Disordered" evidence="1">
    <location>
        <begin position="39"/>
        <end position="58"/>
    </location>
</feature>
<gene>
    <name evidence="2" type="ORF">SAMN05192530_103112</name>
</gene>
<dbReference type="AlphaFoldDB" id="A0A1H0GGC6"/>
<name>A0A1H0GGC6_9HYPH</name>